<name>A0A3M8DWA0_9BACL</name>
<gene>
    <name evidence="2" type="ORF">EDM56_03285</name>
</gene>
<reference evidence="2 3" key="1">
    <citation type="submission" date="2018-10" db="EMBL/GenBank/DDBJ databases">
        <title>Phylogenomics of Brevibacillus.</title>
        <authorList>
            <person name="Dunlap C."/>
        </authorList>
    </citation>
    <scope>NUCLEOTIDE SEQUENCE [LARGE SCALE GENOMIC DNA]</scope>
    <source>
        <strain evidence="2 3">JCM 15716</strain>
    </source>
</reference>
<organism evidence="2 3">
    <name type="scientific">Brevibacillus fluminis</name>
    <dbReference type="NCBI Taxonomy" id="511487"/>
    <lineage>
        <taxon>Bacteria</taxon>
        <taxon>Bacillati</taxon>
        <taxon>Bacillota</taxon>
        <taxon>Bacilli</taxon>
        <taxon>Bacillales</taxon>
        <taxon>Paenibacillaceae</taxon>
        <taxon>Brevibacillus</taxon>
    </lineage>
</organism>
<comment type="caution">
    <text evidence="2">The sequence shown here is derived from an EMBL/GenBank/DDBJ whole genome shotgun (WGS) entry which is preliminary data.</text>
</comment>
<feature type="transmembrane region" description="Helical" evidence="1">
    <location>
        <begin position="215"/>
        <end position="237"/>
    </location>
</feature>
<dbReference type="Proteomes" id="UP000271031">
    <property type="component" value="Unassembled WGS sequence"/>
</dbReference>
<dbReference type="AlphaFoldDB" id="A0A3M8DWA0"/>
<feature type="transmembrane region" description="Helical" evidence="1">
    <location>
        <begin position="182"/>
        <end position="203"/>
    </location>
</feature>
<feature type="transmembrane region" description="Helical" evidence="1">
    <location>
        <begin position="12"/>
        <end position="35"/>
    </location>
</feature>
<feature type="transmembrane region" description="Helical" evidence="1">
    <location>
        <begin position="298"/>
        <end position="316"/>
    </location>
</feature>
<sequence>MQNSWKEARQIAFTYIGTVVGAGFASGKELLTFFVQYGTQGLIGVLLATLLFAWAGTQVMLFAHRTNARSFQDFSLFLFGRTFGTLFNILLFIVLLGTTSVMLAGTGALFIESFGFHSQAGIWLSILLVFIVSYRGLDAIHAVNSLFVPLLIAFTCLVFFYVQPWAGHGGPGVIVEVVKPFAWITSPLYYVAMNIALTQAVLVPIGQECKSEKPLLVGGMMGGLGIGLLLLLGYWSLHTHQTSVHDAEMPMIALLSGLGRIIPLFFSLLVYCEIFSTLSANVFGLARQMMQQMATNRLGSVLFILGISYVVSFVGFGSLLGFLYPLFGQLVLVFLVMLGFRQLQARFKT</sequence>
<dbReference type="InterPro" id="IPR038728">
    <property type="entry name" value="YkvI-like"/>
</dbReference>
<evidence type="ECO:0000313" key="3">
    <source>
        <dbReference type="Proteomes" id="UP000271031"/>
    </source>
</evidence>
<keyword evidence="1" id="KW-1133">Transmembrane helix</keyword>
<dbReference type="EMBL" id="RHHQ01000004">
    <property type="protein sequence ID" value="RNB91789.1"/>
    <property type="molecule type" value="Genomic_DNA"/>
</dbReference>
<accession>A0A3M8DWA0</accession>
<proteinExistence type="predicted"/>
<feature type="transmembrane region" description="Helical" evidence="1">
    <location>
        <begin position="322"/>
        <end position="340"/>
    </location>
</feature>
<feature type="transmembrane region" description="Helical" evidence="1">
    <location>
        <begin position="74"/>
        <end position="96"/>
    </location>
</feature>
<protein>
    <recommendedName>
        <fullName evidence="4">Transporter</fullName>
    </recommendedName>
</protein>
<dbReference type="OrthoDB" id="4424890at2"/>
<evidence type="ECO:0008006" key="4">
    <source>
        <dbReference type="Google" id="ProtNLM"/>
    </source>
</evidence>
<keyword evidence="1" id="KW-0472">Membrane</keyword>
<feature type="transmembrane region" description="Helical" evidence="1">
    <location>
        <begin position="41"/>
        <end position="62"/>
    </location>
</feature>
<evidence type="ECO:0000256" key="1">
    <source>
        <dbReference type="SAM" id="Phobius"/>
    </source>
</evidence>
<feature type="transmembrane region" description="Helical" evidence="1">
    <location>
        <begin position="257"/>
        <end position="286"/>
    </location>
</feature>
<feature type="transmembrane region" description="Helical" evidence="1">
    <location>
        <begin position="116"/>
        <end position="134"/>
    </location>
</feature>
<feature type="transmembrane region" description="Helical" evidence="1">
    <location>
        <begin position="146"/>
        <end position="162"/>
    </location>
</feature>
<dbReference type="PANTHER" id="PTHR37814:SF1">
    <property type="entry name" value="MEMBRANE PROTEIN"/>
    <property type="match status" value="1"/>
</dbReference>
<evidence type="ECO:0000313" key="2">
    <source>
        <dbReference type="EMBL" id="RNB91789.1"/>
    </source>
</evidence>
<keyword evidence="1" id="KW-0812">Transmembrane</keyword>
<keyword evidence="3" id="KW-1185">Reference proteome</keyword>
<dbReference type="PANTHER" id="PTHR37814">
    <property type="entry name" value="CONSERVED MEMBRANE PROTEIN"/>
    <property type="match status" value="1"/>
</dbReference>
<dbReference type="RefSeq" id="WP_122916452.1">
    <property type="nucleotide sequence ID" value="NZ_RHHQ01000004.1"/>
</dbReference>